<evidence type="ECO:0000313" key="2">
    <source>
        <dbReference type="Proteomes" id="UP000176864"/>
    </source>
</evidence>
<comment type="caution">
    <text evidence="1">The sequence shown here is derived from an EMBL/GenBank/DDBJ whole genome shotgun (WGS) entry which is preliminary data.</text>
</comment>
<sequence>MGGGASKKKTGDFSIYENSPAFFISNLPLLIRLRIILPSPSLGSKLRRAGKKRKKGIFYSL</sequence>
<name>A0A1F5NJT6_9BACT</name>
<proteinExistence type="predicted"/>
<dbReference type="STRING" id="1817824.A2751_01765"/>
<gene>
    <name evidence="1" type="ORF">A2751_01765</name>
</gene>
<dbReference type="Proteomes" id="UP000176864">
    <property type="component" value="Unassembled WGS sequence"/>
</dbReference>
<dbReference type="EMBL" id="MFEK01000016">
    <property type="protein sequence ID" value="OGE77762.1"/>
    <property type="molecule type" value="Genomic_DNA"/>
</dbReference>
<reference evidence="1 2" key="1">
    <citation type="journal article" date="2016" name="Nat. Commun.">
        <title>Thousands of microbial genomes shed light on interconnected biogeochemical processes in an aquifer system.</title>
        <authorList>
            <person name="Anantharaman K."/>
            <person name="Brown C.T."/>
            <person name="Hug L.A."/>
            <person name="Sharon I."/>
            <person name="Castelle C.J."/>
            <person name="Probst A.J."/>
            <person name="Thomas B.C."/>
            <person name="Singh A."/>
            <person name="Wilkins M.J."/>
            <person name="Karaoz U."/>
            <person name="Brodie E.L."/>
            <person name="Williams K.H."/>
            <person name="Hubbard S.S."/>
            <person name="Banfield J.F."/>
        </authorList>
    </citation>
    <scope>NUCLEOTIDE SEQUENCE [LARGE SCALE GENOMIC DNA]</scope>
</reference>
<organism evidence="1 2">
    <name type="scientific">Candidatus Doudnabacteria bacterium RIFCSPHIGHO2_01_FULL_46_14</name>
    <dbReference type="NCBI Taxonomy" id="1817824"/>
    <lineage>
        <taxon>Bacteria</taxon>
        <taxon>Candidatus Doudnaibacteriota</taxon>
    </lineage>
</organism>
<accession>A0A1F5NJT6</accession>
<protein>
    <submittedName>
        <fullName evidence="1">Uncharacterized protein</fullName>
    </submittedName>
</protein>
<evidence type="ECO:0000313" key="1">
    <source>
        <dbReference type="EMBL" id="OGE77762.1"/>
    </source>
</evidence>
<dbReference type="AlphaFoldDB" id="A0A1F5NJT6"/>